<dbReference type="Proteomes" id="UP001183610">
    <property type="component" value="Unassembled WGS sequence"/>
</dbReference>
<gene>
    <name evidence="11" type="primary">whiB</name>
    <name evidence="14" type="ORF">RM574_05325</name>
    <name evidence="13" type="ORF">RM698_06125</name>
</gene>
<dbReference type="GO" id="GO:0046872">
    <property type="term" value="F:metal ion binding"/>
    <property type="evidence" value="ECO:0007669"/>
    <property type="project" value="UniProtKB-KW"/>
</dbReference>
<keyword evidence="5 11" id="KW-0408">Iron</keyword>
<evidence type="ECO:0000256" key="9">
    <source>
        <dbReference type="ARBA" id="ARBA00023157"/>
    </source>
</evidence>
<evidence type="ECO:0000313" key="15">
    <source>
        <dbReference type="Proteomes" id="UP001183607"/>
    </source>
</evidence>
<dbReference type="PANTHER" id="PTHR38839">
    <property type="entry name" value="TRANSCRIPTIONAL REGULATOR WHID-RELATED"/>
    <property type="match status" value="1"/>
</dbReference>
<keyword evidence="7 11" id="KW-0805">Transcription regulation</keyword>
<evidence type="ECO:0000313" key="13">
    <source>
        <dbReference type="EMBL" id="MDT0408629.1"/>
    </source>
</evidence>
<keyword evidence="6 11" id="KW-0411">Iron-sulfur</keyword>
<comment type="function">
    <text evidence="11">Acts as a transcriptional regulator. Probably redox-responsive. The apo- but not holo-form probably binds DNA.</text>
</comment>
<reference evidence="14" key="2">
    <citation type="submission" date="2024-03" db="EMBL/GenBank/DDBJ databases">
        <title>30 novel species of actinomycetes from the DSMZ collection.</title>
        <authorList>
            <person name="Nouioui I."/>
        </authorList>
    </citation>
    <scope>NUCLEOTIDE SEQUENCE</scope>
    <source>
        <strain evidence="14">DSM 41982</strain>
    </source>
</reference>
<organism evidence="14 15">
    <name type="scientific">Streptomyces evansiae</name>
    <dbReference type="NCBI Taxonomy" id="3075535"/>
    <lineage>
        <taxon>Bacteria</taxon>
        <taxon>Bacillati</taxon>
        <taxon>Actinomycetota</taxon>
        <taxon>Actinomycetes</taxon>
        <taxon>Kitasatosporales</taxon>
        <taxon>Streptomycetaceae</taxon>
        <taxon>Streptomyces</taxon>
    </lineage>
</organism>
<dbReference type="EMBL" id="JAVRER010000006">
    <property type="protein sequence ID" value="MDT0414905.1"/>
    <property type="molecule type" value="Genomic_DNA"/>
</dbReference>
<accession>A0ABD5E0N4</accession>
<evidence type="ECO:0000256" key="8">
    <source>
        <dbReference type="ARBA" id="ARBA00023125"/>
    </source>
</evidence>
<evidence type="ECO:0000313" key="16">
    <source>
        <dbReference type="Proteomes" id="UP001183610"/>
    </source>
</evidence>
<reference evidence="15 16" key="1">
    <citation type="submission" date="2023-07" db="EMBL/GenBank/DDBJ databases">
        <title>30 novel species of actinomycetes from the DSMZ collection.</title>
        <authorList>
            <person name="Nouioui I."/>
        </authorList>
    </citation>
    <scope>NUCLEOTIDE SEQUENCE [LARGE SCALE GENOMIC DNA]</scope>
    <source>
        <strain evidence="13 16">DSM 41979</strain>
        <strain evidence="15">DSM 41982</strain>
    </source>
</reference>
<comment type="PTM">
    <text evidence="11">The Fe-S cluster can be nitrosylated by nitric oxide (NO).</text>
</comment>
<dbReference type="Proteomes" id="UP001183607">
    <property type="component" value="Unassembled WGS sequence"/>
</dbReference>
<keyword evidence="3 11" id="KW-0004">4Fe-4S</keyword>
<dbReference type="AlphaFoldDB" id="A0ABD5E0N4"/>
<comment type="caution">
    <text evidence="14">The sequence shown here is derived from an EMBL/GenBank/DDBJ whole genome shotgun (WGS) entry which is preliminary data.</text>
</comment>
<keyword evidence="4 11" id="KW-0479">Metal-binding</keyword>
<dbReference type="Pfam" id="PF02467">
    <property type="entry name" value="Whib"/>
    <property type="match status" value="1"/>
</dbReference>
<evidence type="ECO:0000256" key="11">
    <source>
        <dbReference type="HAMAP-Rule" id="MF_01479"/>
    </source>
</evidence>
<dbReference type="GO" id="GO:0006355">
    <property type="term" value="P:regulation of DNA-templated transcription"/>
    <property type="evidence" value="ECO:0007669"/>
    <property type="project" value="UniProtKB-UniRule"/>
</dbReference>
<keyword evidence="9 11" id="KW-1015">Disulfide bond</keyword>
<dbReference type="InterPro" id="IPR034768">
    <property type="entry name" value="4FE4S_WBL"/>
</dbReference>
<feature type="binding site" evidence="11">
    <location>
        <position position="37"/>
    </location>
    <ligand>
        <name>[4Fe-4S] cluster</name>
        <dbReference type="ChEBI" id="CHEBI:49883"/>
    </ligand>
</feature>
<evidence type="ECO:0000256" key="7">
    <source>
        <dbReference type="ARBA" id="ARBA00023015"/>
    </source>
</evidence>
<comment type="similarity">
    <text evidence="2 11">Belongs to the WhiB family.</text>
</comment>
<evidence type="ECO:0000256" key="1">
    <source>
        <dbReference type="ARBA" id="ARBA00004496"/>
    </source>
</evidence>
<keyword evidence="16" id="KW-1185">Reference proteome</keyword>
<dbReference type="RefSeq" id="WP_007829930.1">
    <property type="nucleotide sequence ID" value="NZ_JAVRER010000006.1"/>
</dbReference>
<sequence length="87" mass="9666">MEWMHRAACTDTDPELFFPVSTEGPGAVQREEAKRVCAGCPVRAECLEYALESKQNSGVWGGLDERERAALHRGRRSRLRSSGAGHH</sequence>
<name>A0ABD5E0N4_9ACTN</name>
<comment type="cofactor">
    <cofactor evidence="11">
        <name>[4Fe-4S] cluster</name>
        <dbReference type="ChEBI" id="CHEBI:49883"/>
    </cofactor>
    <text evidence="11">Binds 1 [4Fe-4S] cluster per subunit. Following nitrosylation of the [4Fe-4S] cluster binds 1 [4Fe-8(NO)] cluster per subunit.</text>
</comment>
<protein>
    <recommendedName>
        <fullName evidence="11">Transcriptional regulator WhiB</fullName>
    </recommendedName>
</protein>
<dbReference type="GO" id="GO:0003677">
    <property type="term" value="F:DNA binding"/>
    <property type="evidence" value="ECO:0007669"/>
    <property type="project" value="UniProtKB-UniRule"/>
</dbReference>
<evidence type="ECO:0000259" key="12">
    <source>
        <dbReference type="PROSITE" id="PS51674"/>
    </source>
</evidence>
<dbReference type="HAMAP" id="MF_01479">
    <property type="entry name" value="WhiB"/>
    <property type="match status" value="1"/>
</dbReference>
<evidence type="ECO:0000256" key="4">
    <source>
        <dbReference type="ARBA" id="ARBA00022723"/>
    </source>
</evidence>
<dbReference type="GO" id="GO:0051539">
    <property type="term" value="F:4 iron, 4 sulfur cluster binding"/>
    <property type="evidence" value="ECO:0007669"/>
    <property type="project" value="UniProtKB-UniRule"/>
</dbReference>
<dbReference type="GO" id="GO:0035731">
    <property type="term" value="F:dinitrosyl-iron complex binding"/>
    <property type="evidence" value="ECO:0007669"/>
    <property type="project" value="UniProtKB-UniRule"/>
</dbReference>
<evidence type="ECO:0000313" key="14">
    <source>
        <dbReference type="EMBL" id="MDT0414905.1"/>
    </source>
</evidence>
<dbReference type="GO" id="GO:0005737">
    <property type="term" value="C:cytoplasm"/>
    <property type="evidence" value="ECO:0007669"/>
    <property type="project" value="UniProtKB-SubCell"/>
</dbReference>
<dbReference type="EMBL" id="JAVRET010000009">
    <property type="protein sequence ID" value="MDT0408629.1"/>
    <property type="molecule type" value="Genomic_DNA"/>
</dbReference>
<comment type="PTM">
    <text evidence="11">Upon Fe-S cluster removal intramolecular disulfide bonds are formed.</text>
</comment>
<dbReference type="InterPro" id="IPR003482">
    <property type="entry name" value="Whib"/>
</dbReference>
<keyword evidence="11" id="KW-0963">Cytoplasm</keyword>
<feature type="binding site" evidence="11">
    <location>
        <position position="40"/>
    </location>
    <ligand>
        <name>[4Fe-4S] cluster</name>
        <dbReference type="ChEBI" id="CHEBI:49883"/>
    </ligand>
</feature>
<keyword evidence="8 11" id="KW-0238">DNA-binding</keyword>
<feature type="domain" description="4Fe-4S Wbl-type" evidence="12">
    <location>
        <begin position="8"/>
        <end position="70"/>
    </location>
</feature>
<evidence type="ECO:0000256" key="6">
    <source>
        <dbReference type="ARBA" id="ARBA00023014"/>
    </source>
</evidence>
<evidence type="ECO:0000256" key="5">
    <source>
        <dbReference type="ARBA" id="ARBA00023004"/>
    </source>
</evidence>
<evidence type="ECO:0000256" key="2">
    <source>
        <dbReference type="ARBA" id="ARBA00006597"/>
    </source>
</evidence>
<keyword evidence="10 11" id="KW-0804">Transcription</keyword>
<dbReference type="PROSITE" id="PS51674">
    <property type="entry name" value="4FE4S_WBL"/>
    <property type="match status" value="1"/>
</dbReference>
<evidence type="ECO:0000256" key="3">
    <source>
        <dbReference type="ARBA" id="ARBA00022485"/>
    </source>
</evidence>
<comment type="subcellular location">
    <subcellularLocation>
        <location evidence="1 11">Cytoplasm</location>
    </subcellularLocation>
</comment>
<feature type="binding site" evidence="11">
    <location>
        <position position="46"/>
    </location>
    <ligand>
        <name>[4Fe-4S] cluster</name>
        <dbReference type="ChEBI" id="CHEBI:49883"/>
    </ligand>
</feature>
<proteinExistence type="inferred from homology"/>
<evidence type="ECO:0000256" key="10">
    <source>
        <dbReference type="ARBA" id="ARBA00023163"/>
    </source>
</evidence>
<feature type="binding site" evidence="11">
    <location>
        <position position="9"/>
    </location>
    <ligand>
        <name>[4Fe-4S] cluster</name>
        <dbReference type="ChEBI" id="CHEBI:49883"/>
    </ligand>
</feature>